<evidence type="ECO:0000256" key="4">
    <source>
        <dbReference type="ARBA" id="ARBA00023163"/>
    </source>
</evidence>
<reference evidence="7 8" key="1">
    <citation type="submission" date="2019-01" db="EMBL/GenBank/DDBJ databases">
        <title>Nocardioides guangzhouensis sp. nov., an actinobacterium isolated from soil.</title>
        <authorList>
            <person name="Fu Y."/>
            <person name="Cai Y."/>
            <person name="Lin Z."/>
            <person name="Chen P."/>
        </authorList>
    </citation>
    <scope>NUCLEOTIDE SEQUENCE [LARGE SCALE GENOMIC DNA]</scope>
    <source>
        <strain evidence="7 8">NBRC 105384</strain>
    </source>
</reference>
<dbReference type="Proteomes" id="UP000291189">
    <property type="component" value="Unassembled WGS sequence"/>
</dbReference>
<name>A0A4Q5IRR8_9ACTN</name>
<proteinExistence type="predicted"/>
<evidence type="ECO:0000256" key="5">
    <source>
        <dbReference type="PROSITE-ProRule" id="PRU00335"/>
    </source>
</evidence>
<evidence type="ECO:0000256" key="1">
    <source>
        <dbReference type="ARBA" id="ARBA00022491"/>
    </source>
</evidence>
<dbReference type="InterPro" id="IPR036271">
    <property type="entry name" value="Tet_transcr_reg_TetR-rel_C_sf"/>
</dbReference>
<dbReference type="SUPFAM" id="SSF48498">
    <property type="entry name" value="Tetracyclin repressor-like, C-terminal domain"/>
    <property type="match status" value="1"/>
</dbReference>
<feature type="domain" description="HTH tetR-type" evidence="6">
    <location>
        <begin position="2"/>
        <end position="62"/>
    </location>
</feature>
<keyword evidence="3 5" id="KW-0238">DNA-binding</keyword>
<keyword evidence="1" id="KW-0678">Repressor</keyword>
<dbReference type="PRINTS" id="PR00455">
    <property type="entry name" value="HTHTETR"/>
</dbReference>
<dbReference type="GO" id="GO:0003677">
    <property type="term" value="F:DNA binding"/>
    <property type="evidence" value="ECO:0007669"/>
    <property type="project" value="UniProtKB-UniRule"/>
</dbReference>
<evidence type="ECO:0000313" key="7">
    <source>
        <dbReference type="EMBL" id="RYU08412.1"/>
    </source>
</evidence>
<keyword evidence="8" id="KW-1185">Reference proteome</keyword>
<dbReference type="SUPFAM" id="SSF46689">
    <property type="entry name" value="Homeodomain-like"/>
    <property type="match status" value="1"/>
</dbReference>
<sequence>MMGRRSQILRAAARRIARDGVRGLRVTDVADEAGVSPGLLYYHFTDRSGLLGATLDYINDHANDVRAQGARGDASPYDDLEAQLLAELGDDEEVRENSAAWNELRALAVFETDLQEPMRRTTTAWVDEVARSVTAVQQSGPAGTAEVTDPVRTATILTALVEGLSNRWLAGGLSLEEAHSLLSEATGRLVHASTASHTGTAQTPEETP</sequence>
<dbReference type="Pfam" id="PF13977">
    <property type="entry name" value="TetR_C_6"/>
    <property type="match status" value="1"/>
</dbReference>
<keyword evidence="2" id="KW-0805">Transcription regulation</keyword>
<dbReference type="AlphaFoldDB" id="A0A4Q5IRR8"/>
<protein>
    <submittedName>
        <fullName evidence="7">TetR/AcrR family transcriptional regulator</fullName>
    </submittedName>
</protein>
<gene>
    <name evidence="7" type="ORF">ETU37_22955</name>
</gene>
<comment type="caution">
    <text evidence="7">The sequence shown here is derived from an EMBL/GenBank/DDBJ whole genome shotgun (WGS) entry which is preliminary data.</text>
</comment>
<dbReference type="Pfam" id="PF00440">
    <property type="entry name" value="TetR_N"/>
    <property type="match status" value="1"/>
</dbReference>
<evidence type="ECO:0000256" key="3">
    <source>
        <dbReference type="ARBA" id="ARBA00023125"/>
    </source>
</evidence>
<dbReference type="InterPro" id="IPR009057">
    <property type="entry name" value="Homeodomain-like_sf"/>
</dbReference>
<dbReference type="PANTHER" id="PTHR47506:SF1">
    <property type="entry name" value="HTH-TYPE TRANSCRIPTIONAL REGULATOR YJDC"/>
    <property type="match status" value="1"/>
</dbReference>
<dbReference type="Gene3D" id="1.10.357.10">
    <property type="entry name" value="Tetracycline Repressor, domain 2"/>
    <property type="match status" value="1"/>
</dbReference>
<dbReference type="PROSITE" id="PS50977">
    <property type="entry name" value="HTH_TETR_2"/>
    <property type="match status" value="1"/>
</dbReference>
<dbReference type="EMBL" id="SDPU01000047">
    <property type="protein sequence ID" value="RYU08412.1"/>
    <property type="molecule type" value="Genomic_DNA"/>
</dbReference>
<organism evidence="7 8">
    <name type="scientific">Nocardioides iriomotensis</name>
    <dbReference type="NCBI Taxonomy" id="715784"/>
    <lineage>
        <taxon>Bacteria</taxon>
        <taxon>Bacillati</taxon>
        <taxon>Actinomycetota</taxon>
        <taxon>Actinomycetes</taxon>
        <taxon>Propionibacteriales</taxon>
        <taxon>Nocardioidaceae</taxon>
        <taxon>Nocardioides</taxon>
    </lineage>
</organism>
<keyword evidence="4" id="KW-0804">Transcription</keyword>
<feature type="DNA-binding region" description="H-T-H motif" evidence="5">
    <location>
        <begin position="25"/>
        <end position="44"/>
    </location>
</feature>
<evidence type="ECO:0000313" key="8">
    <source>
        <dbReference type="Proteomes" id="UP000291189"/>
    </source>
</evidence>
<evidence type="ECO:0000259" key="6">
    <source>
        <dbReference type="PROSITE" id="PS50977"/>
    </source>
</evidence>
<accession>A0A4Q5IRR8</accession>
<evidence type="ECO:0000256" key="2">
    <source>
        <dbReference type="ARBA" id="ARBA00023015"/>
    </source>
</evidence>
<dbReference type="InterPro" id="IPR001647">
    <property type="entry name" value="HTH_TetR"/>
</dbReference>
<dbReference type="OrthoDB" id="3288227at2"/>
<dbReference type="PANTHER" id="PTHR47506">
    <property type="entry name" value="TRANSCRIPTIONAL REGULATORY PROTEIN"/>
    <property type="match status" value="1"/>
</dbReference>
<dbReference type="InterPro" id="IPR039538">
    <property type="entry name" value="BetI_C"/>
</dbReference>